<protein>
    <submittedName>
        <fullName evidence="1">Uncharacterized protein</fullName>
    </submittedName>
</protein>
<gene>
    <name evidence="1" type="primary">Nfu_g_1_022782</name>
</gene>
<reference evidence="1" key="2">
    <citation type="submission" date="2016-06" db="EMBL/GenBank/DDBJ databases">
        <title>The genome of a short-lived fish provides insights into sex chromosome evolution and the genetic control of aging.</title>
        <authorList>
            <person name="Reichwald K."/>
            <person name="Felder M."/>
            <person name="Petzold A."/>
            <person name="Koch P."/>
            <person name="Groth M."/>
            <person name="Platzer M."/>
        </authorList>
    </citation>
    <scope>NUCLEOTIDE SEQUENCE</scope>
    <source>
        <tissue evidence="1">Brain</tissue>
    </source>
</reference>
<name>A0A1A8RB34_9TELE</name>
<sequence length="130" mass="14590">PPPWKNHFRQPSLTLAKHERSIQAVLDQLSSTYQRLFQLDSALRQMNDAFRTTPPSTATYAAPSQSSLPIPPPGFGFRVAESPQHDTFSGEPGKCRSFLLLCQLAFERSPETFINDTVKISFIVGLLRDK</sequence>
<organism evidence="1">
    <name type="scientific">Nothobranchius rachovii</name>
    <name type="common">bluefin notho</name>
    <dbReference type="NCBI Taxonomy" id="451742"/>
    <lineage>
        <taxon>Eukaryota</taxon>
        <taxon>Metazoa</taxon>
        <taxon>Chordata</taxon>
        <taxon>Craniata</taxon>
        <taxon>Vertebrata</taxon>
        <taxon>Euteleostomi</taxon>
        <taxon>Actinopterygii</taxon>
        <taxon>Neopterygii</taxon>
        <taxon>Teleostei</taxon>
        <taxon>Neoteleostei</taxon>
        <taxon>Acanthomorphata</taxon>
        <taxon>Ovalentaria</taxon>
        <taxon>Atherinomorphae</taxon>
        <taxon>Cyprinodontiformes</taxon>
        <taxon>Nothobranchiidae</taxon>
        <taxon>Nothobranchius</taxon>
    </lineage>
</organism>
<evidence type="ECO:0000313" key="1">
    <source>
        <dbReference type="EMBL" id="SBS02603.1"/>
    </source>
</evidence>
<accession>A0A1A8RB34</accession>
<dbReference type="AlphaFoldDB" id="A0A1A8RB34"/>
<proteinExistence type="predicted"/>
<dbReference type="EMBL" id="HAEH01015380">
    <property type="protein sequence ID" value="SBS02603.1"/>
    <property type="molecule type" value="Transcribed_RNA"/>
</dbReference>
<reference evidence="1" key="1">
    <citation type="submission" date="2016-05" db="EMBL/GenBank/DDBJ databases">
        <authorList>
            <person name="Lavstsen T."/>
            <person name="Jespersen J.S."/>
        </authorList>
    </citation>
    <scope>NUCLEOTIDE SEQUENCE</scope>
    <source>
        <tissue evidence="1">Brain</tissue>
    </source>
</reference>
<feature type="non-terminal residue" evidence="1">
    <location>
        <position position="1"/>
    </location>
</feature>
<feature type="non-terminal residue" evidence="1">
    <location>
        <position position="130"/>
    </location>
</feature>